<accession>A0A0A9D3I0</accession>
<evidence type="ECO:0000313" key="1">
    <source>
        <dbReference type="EMBL" id="JAD82381.1"/>
    </source>
</evidence>
<name>A0A0A9D3I0_ARUDO</name>
<sequence>MLSSSPGIKALHILKLSIRIIASKASRGRNTIFRSTDG</sequence>
<reference evidence="1" key="1">
    <citation type="submission" date="2014-09" db="EMBL/GenBank/DDBJ databases">
        <authorList>
            <person name="Magalhaes I.L.F."/>
            <person name="Oliveira U."/>
            <person name="Santos F.R."/>
            <person name="Vidigal T.H.D.A."/>
            <person name="Brescovit A.D."/>
            <person name="Santos A.J."/>
        </authorList>
    </citation>
    <scope>NUCLEOTIDE SEQUENCE</scope>
    <source>
        <tissue evidence="1">Shoot tissue taken approximately 20 cm above the soil surface</tissue>
    </source>
</reference>
<dbReference type="AlphaFoldDB" id="A0A0A9D3I0"/>
<proteinExistence type="predicted"/>
<reference evidence="1" key="2">
    <citation type="journal article" date="2015" name="Data Brief">
        <title>Shoot transcriptome of the giant reed, Arundo donax.</title>
        <authorList>
            <person name="Barrero R.A."/>
            <person name="Guerrero F.D."/>
            <person name="Moolhuijzen P."/>
            <person name="Goolsby J.A."/>
            <person name="Tidwell J."/>
            <person name="Bellgard S.E."/>
            <person name="Bellgard M.I."/>
        </authorList>
    </citation>
    <scope>NUCLEOTIDE SEQUENCE</scope>
    <source>
        <tissue evidence="1">Shoot tissue taken approximately 20 cm above the soil surface</tissue>
    </source>
</reference>
<dbReference type="EMBL" id="GBRH01215514">
    <property type="protein sequence ID" value="JAD82381.1"/>
    <property type="molecule type" value="Transcribed_RNA"/>
</dbReference>
<protein>
    <submittedName>
        <fullName evidence="1">Uncharacterized protein</fullName>
    </submittedName>
</protein>
<organism evidence="1">
    <name type="scientific">Arundo donax</name>
    <name type="common">Giant reed</name>
    <name type="synonym">Donax arundinaceus</name>
    <dbReference type="NCBI Taxonomy" id="35708"/>
    <lineage>
        <taxon>Eukaryota</taxon>
        <taxon>Viridiplantae</taxon>
        <taxon>Streptophyta</taxon>
        <taxon>Embryophyta</taxon>
        <taxon>Tracheophyta</taxon>
        <taxon>Spermatophyta</taxon>
        <taxon>Magnoliopsida</taxon>
        <taxon>Liliopsida</taxon>
        <taxon>Poales</taxon>
        <taxon>Poaceae</taxon>
        <taxon>PACMAD clade</taxon>
        <taxon>Arundinoideae</taxon>
        <taxon>Arundineae</taxon>
        <taxon>Arundo</taxon>
    </lineage>
</organism>